<dbReference type="STRING" id="1336232.GCA_000518825_01130"/>
<evidence type="ECO:0000313" key="2">
    <source>
        <dbReference type="Proteomes" id="UP000232229"/>
    </source>
</evidence>
<dbReference type="AlphaFoldDB" id="A0A249SP55"/>
<accession>A0A249SP55</accession>
<evidence type="ECO:0000313" key="1">
    <source>
        <dbReference type="EMBL" id="ASZ09400.1"/>
    </source>
</evidence>
<reference evidence="1 2" key="1">
    <citation type="submission" date="2017-08" db="EMBL/GenBank/DDBJ databases">
        <title>Complete Genome Sequence of Mesoplasma chauliocola.</title>
        <authorList>
            <person name="Knight T.F.Jr."/>
            <person name="Citino T."/>
        </authorList>
    </citation>
    <scope>NUCLEOTIDE SEQUENCE [LARGE SCALE GENOMIC DNA]</scope>
    <source>
        <strain evidence="1 2">CHPA-2</strain>
    </source>
</reference>
<dbReference type="Gene3D" id="3.40.630.30">
    <property type="match status" value="1"/>
</dbReference>
<proteinExistence type="predicted"/>
<protein>
    <recommendedName>
        <fullName evidence="3">N-acetyltransferase domain-containing protein</fullName>
    </recommendedName>
</protein>
<evidence type="ECO:0008006" key="3">
    <source>
        <dbReference type="Google" id="ProtNLM"/>
    </source>
</evidence>
<dbReference type="Proteomes" id="UP000232229">
    <property type="component" value="Chromosome"/>
</dbReference>
<dbReference type="SUPFAM" id="SSF55729">
    <property type="entry name" value="Acyl-CoA N-acyltransferases (Nat)"/>
    <property type="match status" value="1"/>
</dbReference>
<gene>
    <name evidence="1" type="ORF">CK556_03545</name>
</gene>
<dbReference type="EMBL" id="CP023173">
    <property type="protein sequence ID" value="ASZ09400.1"/>
    <property type="molecule type" value="Genomic_DNA"/>
</dbReference>
<keyword evidence="2" id="KW-1185">Reference proteome</keyword>
<dbReference type="KEGG" id="mchc:CK556_03545"/>
<organism evidence="1 2">
    <name type="scientific">Mesoplasma chauliocola</name>
    <dbReference type="NCBI Taxonomy" id="216427"/>
    <lineage>
        <taxon>Bacteria</taxon>
        <taxon>Bacillati</taxon>
        <taxon>Mycoplasmatota</taxon>
        <taxon>Mollicutes</taxon>
        <taxon>Entomoplasmatales</taxon>
        <taxon>Entomoplasmataceae</taxon>
        <taxon>Mesoplasma</taxon>
    </lineage>
</organism>
<dbReference type="InterPro" id="IPR016181">
    <property type="entry name" value="Acyl_CoA_acyltransferase"/>
</dbReference>
<dbReference type="RefSeq" id="WP_027875531.1">
    <property type="nucleotide sequence ID" value="NZ_CP023173.1"/>
</dbReference>
<name>A0A249SP55_9MOLU</name>
<sequence length="304" mass="35491">MKDTYDIVFDHKDNKHFNQDLNNLIKRSPNNNFEKWLFKDKQLENFSPITIVNEKNEIIAALGILKFNVFISGEKCSAVQIGNFFIKEAYQNENLEEILIEAAIYKYSNLVDILISYCGVKDEEILKKSGFERRQEYLFFIPWNEKEQTESSKLIKLDLSVSHDFELVKEALLHSSKQSSILDTKGDSLVKFHNIQKYFENDLWYIPSLETVVCFRIEDGIFDFIASFSSHNVDVNEILNIIVPRGIKRVDFGFMPDIREGLHITKTDSFVRTGLDIHSCLYLKEITTGLKDKKYMFPLLSRQK</sequence>